<feature type="transmembrane region" description="Helical" evidence="7">
    <location>
        <begin position="2004"/>
        <end position="2021"/>
    </location>
</feature>
<feature type="domain" description="Gram-positive cocci surface proteins LPxTG" evidence="8">
    <location>
        <begin position="1995"/>
        <end position="2028"/>
    </location>
</feature>
<feature type="compositionally biased region" description="Polar residues" evidence="6">
    <location>
        <begin position="697"/>
        <end position="707"/>
    </location>
</feature>
<sequence length="2028" mass="221601">MSEELRKKERQRFTIRKTKAWGACSVLLGLSILFVLSPVSVKADDATNSVLENTTVVEDPNETLSVDTDDSSTTPENNNDDNFSEAQEESSVENDIKSKNLNALSQSALSSNSLSSDANDEVSTVTISYTINYVNSEDNSIVSTKTASVDVESTTDTEVASTTVTEKSEAISGYSIASGTSNIITTTLTEGEENVITFYVIPSESTTKDVTGVETVYSRDTSATTNNDSTVANETGEYWPNTNGEILSEYAKSITTSFATAQVYSDEYSATPTLVNYSDLLLYVNGEQVDVATLISDGSSGNPSSIATNLFGENTYFYVKNAFSIYNQETGQIDVYSMKWTLQSVNYSTDDTTIGFSVYETGSGRVNTFLSLGSGSQVQQRGNYINSHVQFFKVVDSENAGSVSVEEAIAAGYIESSAVKIHLGYADIDADESVEITESIIKNVYVSENIALAYQVTDDGFLAVTRKYNDTSNVSETTEGQAYFLMELDVPADGFDISISTVGTKLDASGNNIVGQGSKVAPSILSTIKYPQKLFINYYELDEYGNKTTIKLQDSVVGNGYSGDLYTDAVDENGDKISLTPPSTITDTEGNVWVLISDRTDGTKNTRFIDGTTESINYYYALLTGDVIVHYVDESGNSISDDILDTENGNNGSSYDTTDNKLTSITSNGKLYHLVGVGVEDSDGALTFTSDGKVITSETSSEEQGYLTSTSTSTTEITSSYDSTTEPSTITVTTENRDETTRELLSITEVTTTITVSAVEGSDENLVTKNVTTTIITIPTVEVTYVYKLVTGDVLVHYVDKNGNIISDDVVDEENTPVNDTYDTTDHKPSEISYNDHTYRLVPSLTEGAETGTVVEGTTEVTYVYELVTGDVLVHYVDKAGNTISADVVDEENTPVNDTYDTTDHKPSEITYGGHTYRLVPSLTEGNETGTVVEGTTEVTYVYELVTGDVIVHYVDKDGNIISADVVDEENAPVNDTYDTTDHKPSEITYGGHTYRLVPTLTEGAETGTVVEGITEVTYVYELVTGDVVVHYVDKTGNTISADVVDEENAPVNDEYDTRDHKPSEISYNDHTYRLVPSLTEGNETGTVVEGTTEVTYVYELVTGDVLVHYVDKTGNPISDDVIDEEAAPVNDTYDTTDHKPSEINYDDHIYRLVPSLTEGDETGTIVEGTIEVTYVYELVTGDVLVHYVDKDGNTISDDVVDEEDAPVNDDYDTTDHKPTEISYNGHIYRLVPTLTEGNETGQVVEGTTEVTYVYELVTGDVLVHYVDKDGNTISDDVVDEENAPVNDAYDTTDHKPTEISHNGHIYRLVPSLTEGDETGTVVEGTTEVTYVYELVTGDVLVHYVDEDGNPIATDVIDEEAAPVNDKYDTTDHKPSEISYNDHTYRLVPSLTEGNETGTIVEGTTEVTYVYELVTGDVLVHYVDKDGNIISADVVDEENTPVNDDYDTTDHKPSEITYGGHTYRLVPSLTEGDETGTVIEGTTEVTYVYELVTGDVVVHYVDKDGNTISDDVVDEDGAPINDSYDTTDHKPSEITYNGHVYRIDTTATEGNETGTVVEGITEVTYVYELVTGDVLVHYIDKAGNPISDDVVDEENAPVNDAYDTTDHKPSEITYGGHTYRLVPSLTEGNETGTIVEGTTEVTYVYELVTGTVVEDIPEVAYVYELVTGNVLVHYVDKDGNSIADDVVDEEAAPVNDTYDTTDHKPSEINYDGHIYRLVPSLTEGNETGTIVEGTTEVTYVYELVTGDVIVHYVDKDGNTISADVIDEEAAPVNDEYDTTDHKPTEISYNGHIYRLVPSLTEGAETGIVVEGTTEVTYVYELVTGDVVVHYVDKDGNPIADDVVDEEATPVNDEYDTTDHRPTTITVDGVTYHLVESELPSNEIGKVSEGVTEVTYIYQKEIIEVVTHHIDENGNPVADDERGTTPHKTPEELPEYEFVKTTTDEFGNTTHIYKKVEKPVVRKTVAPPTDNPQKHETNVKTVINPTDNKAQSNDFLPNTGNENSSMTSLAGMLVTFIATLLFRKKRKDN</sequence>
<keyword evidence="3" id="KW-0732">Signal</keyword>
<keyword evidence="7" id="KW-0472">Membrane</keyword>
<feature type="region of interest" description="Disordered" evidence="6">
    <location>
        <begin position="1963"/>
        <end position="1999"/>
    </location>
</feature>
<proteinExistence type="predicted"/>
<keyword evidence="2" id="KW-0964">Secreted</keyword>
<feature type="region of interest" description="Disordered" evidence="6">
    <location>
        <begin position="58"/>
        <end position="94"/>
    </location>
</feature>
<accession>A0AA94M319</accession>
<evidence type="ECO:0000313" key="9">
    <source>
        <dbReference type="EMBL" id="SQG79359.1"/>
    </source>
</evidence>
<reference evidence="9 10" key="1">
    <citation type="submission" date="2018-06" db="EMBL/GenBank/DDBJ databases">
        <authorList>
            <consortium name="Pathogen Informatics"/>
            <person name="Doyle S."/>
        </authorList>
    </citation>
    <scope>NUCLEOTIDE SEQUENCE [LARGE SCALE GENOMIC DNA]</scope>
    <source>
        <strain evidence="9 10">NCTC13773</strain>
    </source>
</reference>
<evidence type="ECO:0000256" key="5">
    <source>
        <dbReference type="ARBA" id="ARBA00023088"/>
    </source>
</evidence>
<dbReference type="NCBIfam" id="TIGR01167">
    <property type="entry name" value="LPXTG_anchor"/>
    <property type="match status" value="1"/>
</dbReference>
<dbReference type="NCBIfam" id="TIGR04308">
    <property type="entry name" value="repeat_SSSPR51"/>
    <property type="match status" value="1"/>
</dbReference>
<feature type="compositionally biased region" description="Acidic residues" evidence="6">
    <location>
        <begin position="78"/>
        <end position="92"/>
    </location>
</feature>
<evidence type="ECO:0000256" key="7">
    <source>
        <dbReference type="SAM" id="Phobius"/>
    </source>
</evidence>
<dbReference type="Gene3D" id="3.10.20.320">
    <property type="entry name" value="Putative peptidoglycan bound protein (lpxtg motif)"/>
    <property type="match status" value="14"/>
</dbReference>
<dbReference type="EMBL" id="LS483409">
    <property type="protein sequence ID" value="SQG79359.1"/>
    <property type="molecule type" value="Genomic_DNA"/>
</dbReference>
<keyword evidence="4" id="KW-0677">Repeat</keyword>
<dbReference type="Pfam" id="PF18877">
    <property type="entry name" value="SSSPR-51"/>
    <property type="match status" value="1"/>
</dbReference>
<dbReference type="InterPro" id="IPR009459">
    <property type="entry name" value="MucBP_dom"/>
</dbReference>
<dbReference type="Pfam" id="PF00746">
    <property type="entry name" value="Gram_pos_anchor"/>
    <property type="match status" value="1"/>
</dbReference>
<dbReference type="Pfam" id="PF06458">
    <property type="entry name" value="MucBP"/>
    <property type="match status" value="15"/>
</dbReference>
<keyword evidence="7" id="KW-0812">Transmembrane</keyword>
<dbReference type="RefSeq" id="WP_077496780.1">
    <property type="nucleotide sequence ID" value="NZ_LS483409.1"/>
</dbReference>
<feature type="compositionally biased region" description="Low complexity" evidence="6">
    <location>
        <begin position="708"/>
        <end position="727"/>
    </location>
</feature>
<feature type="region of interest" description="Disordered" evidence="6">
    <location>
        <begin position="697"/>
        <end position="727"/>
    </location>
</feature>
<organism evidence="9 10">
    <name type="scientific">Streptococcus gallolyticus</name>
    <dbReference type="NCBI Taxonomy" id="315405"/>
    <lineage>
        <taxon>Bacteria</taxon>
        <taxon>Bacillati</taxon>
        <taxon>Bacillota</taxon>
        <taxon>Bacilli</taxon>
        <taxon>Lactobacillales</taxon>
        <taxon>Streptococcaceae</taxon>
        <taxon>Streptococcus</taxon>
    </lineage>
</organism>
<name>A0AA94M319_9STRE</name>
<keyword evidence="1" id="KW-0134">Cell wall</keyword>
<dbReference type="Proteomes" id="UP000249013">
    <property type="component" value="Chromosome 1"/>
</dbReference>
<dbReference type="PROSITE" id="PS50847">
    <property type="entry name" value="GRAM_POS_ANCHORING"/>
    <property type="match status" value="1"/>
</dbReference>
<evidence type="ECO:0000256" key="4">
    <source>
        <dbReference type="ARBA" id="ARBA00022737"/>
    </source>
</evidence>
<keyword evidence="7" id="KW-1133">Transmembrane helix</keyword>
<evidence type="ECO:0000256" key="6">
    <source>
        <dbReference type="SAM" id="MobiDB-lite"/>
    </source>
</evidence>
<evidence type="ECO:0000256" key="3">
    <source>
        <dbReference type="ARBA" id="ARBA00022729"/>
    </source>
</evidence>
<dbReference type="InterPro" id="IPR027579">
    <property type="entry name" value="SSSPR51_Rpt"/>
</dbReference>
<evidence type="ECO:0000259" key="8">
    <source>
        <dbReference type="PROSITE" id="PS50847"/>
    </source>
</evidence>
<evidence type="ECO:0000313" key="10">
    <source>
        <dbReference type="Proteomes" id="UP000249013"/>
    </source>
</evidence>
<protein>
    <submittedName>
        <fullName evidence="9">Muramidase-released protein</fullName>
    </submittedName>
</protein>
<gene>
    <name evidence="9" type="primary">inlJ</name>
    <name evidence="9" type="ORF">NCTC13773_01167</name>
</gene>
<evidence type="ECO:0000256" key="2">
    <source>
        <dbReference type="ARBA" id="ARBA00022525"/>
    </source>
</evidence>
<evidence type="ECO:0000256" key="1">
    <source>
        <dbReference type="ARBA" id="ARBA00022512"/>
    </source>
</evidence>
<dbReference type="InterPro" id="IPR019931">
    <property type="entry name" value="LPXTG_anchor"/>
</dbReference>
<keyword evidence="5" id="KW-0572">Peptidoglycan-anchor</keyword>
<feature type="compositionally biased region" description="Polar residues" evidence="6">
    <location>
        <begin position="1978"/>
        <end position="1999"/>
    </location>
</feature>